<accession>A0A6J4HQS4</accession>
<feature type="non-terminal residue" evidence="2">
    <location>
        <position position="1"/>
    </location>
</feature>
<evidence type="ECO:0000313" key="2">
    <source>
        <dbReference type="EMBL" id="CAA9229467.1"/>
    </source>
</evidence>
<dbReference type="EMBL" id="CADCTI010000090">
    <property type="protein sequence ID" value="CAA9229467.1"/>
    <property type="molecule type" value="Genomic_DNA"/>
</dbReference>
<gene>
    <name evidence="2" type="ORF">AVDCRST_MAG57-968</name>
</gene>
<feature type="compositionally biased region" description="Low complexity" evidence="1">
    <location>
        <begin position="20"/>
        <end position="30"/>
    </location>
</feature>
<reference evidence="2" key="1">
    <citation type="submission" date="2020-02" db="EMBL/GenBank/DDBJ databases">
        <authorList>
            <person name="Meier V. D."/>
        </authorList>
    </citation>
    <scope>NUCLEOTIDE SEQUENCE</scope>
    <source>
        <strain evidence="2">AVDCRST_MAG57</strain>
    </source>
</reference>
<name>A0A6J4HQS4_9ACTN</name>
<sequence>GRGGGRRAGRGSGHGAILSAGPGPAGPRRPTCGQRRPCGQRGATGGRFPL</sequence>
<dbReference type="AlphaFoldDB" id="A0A6J4HQS4"/>
<evidence type="ECO:0000256" key="1">
    <source>
        <dbReference type="SAM" id="MobiDB-lite"/>
    </source>
</evidence>
<feature type="region of interest" description="Disordered" evidence="1">
    <location>
        <begin position="1"/>
        <end position="50"/>
    </location>
</feature>
<protein>
    <submittedName>
        <fullName evidence="2">Uncharacterized protein</fullName>
    </submittedName>
</protein>
<proteinExistence type="predicted"/>
<feature type="non-terminal residue" evidence="2">
    <location>
        <position position="50"/>
    </location>
</feature>
<organism evidence="2">
    <name type="scientific">uncultured Blastococcus sp</name>
    <dbReference type="NCBI Taxonomy" id="217144"/>
    <lineage>
        <taxon>Bacteria</taxon>
        <taxon>Bacillati</taxon>
        <taxon>Actinomycetota</taxon>
        <taxon>Actinomycetes</taxon>
        <taxon>Geodermatophilales</taxon>
        <taxon>Geodermatophilaceae</taxon>
        <taxon>Blastococcus</taxon>
        <taxon>environmental samples</taxon>
    </lineage>
</organism>